<dbReference type="Proteomes" id="UP000095280">
    <property type="component" value="Unplaced"/>
</dbReference>
<proteinExistence type="predicted"/>
<name>A0A1I8FJE9_9PLAT</name>
<protein>
    <submittedName>
        <fullName evidence="3">Actin cytoskeleton-regulatory complex protein PAN1-like</fullName>
    </submittedName>
</protein>
<evidence type="ECO:0000313" key="3">
    <source>
        <dbReference type="WBParaSite" id="maker-unitig_36454-snap-gene-0.3-mRNA-1"/>
    </source>
</evidence>
<accession>A0A1I8FJE9</accession>
<evidence type="ECO:0000256" key="1">
    <source>
        <dbReference type="SAM" id="MobiDB-lite"/>
    </source>
</evidence>
<reference evidence="3" key="1">
    <citation type="submission" date="2016-11" db="UniProtKB">
        <authorList>
            <consortium name="WormBaseParasite"/>
        </authorList>
    </citation>
    <scope>IDENTIFICATION</scope>
</reference>
<feature type="compositionally biased region" description="Acidic residues" evidence="1">
    <location>
        <begin position="1"/>
        <end position="13"/>
    </location>
</feature>
<keyword evidence="2" id="KW-1185">Reference proteome</keyword>
<organism evidence="2 3">
    <name type="scientific">Macrostomum lignano</name>
    <dbReference type="NCBI Taxonomy" id="282301"/>
    <lineage>
        <taxon>Eukaryota</taxon>
        <taxon>Metazoa</taxon>
        <taxon>Spiralia</taxon>
        <taxon>Lophotrochozoa</taxon>
        <taxon>Platyhelminthes</taxon>
        <taxon>Rhabditophora</taxon>
        <taxon>Macrostomorpha</taxon>
        <taxon>Macrostomida</taxon>
        <taxon>Macrostomidae</taxon>
        <taxon>Macrostomum</taxon>
    </lineage>
</organism>
<dbReference type="WBParaSite" id="maker-unitig_36454-snap-gene-0.3-mRNA-1">
    <property type="protein sequence ID" value="maker-unitig_36454-snap-gene-0.3-mRNA-1"/>
    <property type="gene ID" value="maker-unitig_36454-snap-gene-0.3"/>
</dbReference>
<dbReference type="AlphaFoldDB" id="A0A1I8FJE9"/>
<evidence type="ECO:0000313" key="2">
    <source>
        <dbReference type="Proteomes" id="UP000095280"/>
    </source>
</evidence>
<sequence length="147" mass="17050">TMGEDEEVSEIIEELPPAENNEAEYDDDSELIRFVRANESPSQLDENEAEAEDCMMKTQFRIASASASVPQSARSENLAARRRQWTSVWASRLLIWRRTRQLPPQPQPPVQQFDPAKVAEARVSWWNESNSVDETGCFRWRRLRLVE</sequence>
<feature type="region of interest" description="Disordered" evidence="1">
    <location>
        <begin position="1"/>
        <end position="25"/>
    </location>
</feature>